<keyword evidence="2" id="KW-1185">Reference proteome</keyword>
<protein>
    <submittedName>
        <fullName evidence="1">Uncharacterized protein</fullName>
    </submittedName>
</protein>
<evidence type="ECO:0000313" key="2">
    <source>
        <dbReference type="Proteomes" id="UP000008370"/>
    </source>
</evidence>
<dbReference type="InParanoid" id="K5VWU3"/>
<gene>
    <name evidence="1" type="ORF">PHACADRAFT_184741</name>
</gene>
<proteinExistence type="predicted"/>
<dbReference type="HOGENOM" id="CLU_428334_0_0_1"/>
<dbReference type="GeneID" id="18910228"/>
<accession>K5VWU3</accession>
<reference evidence="1 2" key="1">
    <citation type="journal article" date="2012" name="BMC Genomics">
        <title>Comparative genomics of the white-rot fungi, Phanerochaete carnosa and P. chrysosporium, to elucidate the genetic basis of the distinct wood types they colonize.</title>
        <authorList>
            <person name="Suzuki H."/>
            <person name="MacDonald J."/>
            <person name="Syed K."/>
            <person name="Salamov A."/>
            <person name="Hori C."/>
            <person name="Aerts A."/>
            <person name="Henrissat B."/>
            <person name="Wiebenga A."/>
            <person name="vanKuyk P.A."/>
            <person name="Barry K."/>
            <person name="Lindquist E."/>
            <person name="LaButti K."/>
            <person name="Lapidus A."/>
            <person name="Lucas S."/>
            <person name="Coutinho P."/>
            <person name="Gong Y."/>
            <person name="Samejima M."/>
            <person name="Mahadevan R."/>
            <person name="Abou-Zaid M."/>
            <person name="de Vries R.P."/>
            <person name="Igarashi K."/>
            <person name="Yadav J.S."/>
            <person name="Grigoriev I.V."/>
            <person name="Master E.R."/>
        </authorList>
    </citation>
    <scope>NUCLEOTIDE SEQUENCE [LARGE SCALE GENOMIC DNA]</scope>
    <source>
        <strain evidence="1 2">HHB-10118-sp</strain>
    </source>
</reference>
<name>K5VWU3_PHACS</name>
<sequence length="639" mass="71966">MGSVPIPLRSLIRIAFPIPHPAHHVEDSCSVARAVHSTSYGRCFVSRGSSQPETTYCRNSELLCREHSVGHVRGVNSSRCTPQNLPPDYTAYNLHVVRTRSLLRQILPSRVVDRIFSYTYCLPTISQSSGRRIAVDDDILVLAIPLTQAQSNRIMHVSLLIRSHDQGWIPGPDRLSNRPWTWFTMCTEGRLDIDVDGGPRLVTNRRGDPDTQSYEFEWNATSAEVCRIQEGRKIEIWAHARYFEWENVVEEAKITIHFQLLVPSPAEQWSWIEAARLEGRMCSSWIFAHILRDCFSNRTAAIELGKSIYHPRSPPPASKYLDVCENGIVLRNSLALYTPYLCSKLNDSTHTHRSFAAVIQGMDCEPHLHGEERQRVLKDVRDLLSNTAERIHLPSGTWPNVSKEVIMSLSQLSFSAPQSVTIKIFTSMWQDPDGSGLLLFFAGLHEQDRLDEESAVGQLCKEVLVQASSDEAIKCLEQSCHRLQRLLDGKYEHQLRGLGPLDYVRLCRLYLRIYQRLVSLTGSSSLSTGDRPPTPLDDGAGTLWAEIWRRLAGLVAKYYADRGWNSSPRNGTGKMKWTTLSQNGNFVQAVSDLRLDLRQQGITMAGECIVAIGALESHSAGLLHELRVALEHFLPSSLP</sequence>
<organism evidence="1 2">
    <name type="scientific">Phanerochaete carnosa (strain HHB-10118-sp)</name>
    <name type="common">White-rot fungus</name>
    <name type="synonym">Peniophora carnosa</name>
    <dbReference type="NCBI Taxonomy" id="650164"/>
    <lineage>
        <taxon>Eukaryota</taxon>
        <taxon>Fungi</taxon>
        <taxon>Dikarya</taxon>
        <taxon>Basidiomycota</taxon>
        <taxon>Agaricomycotina</taxon>
        <taxon>Agaricomycetes</taxon>
        <taxon>Polyporales</taxon>
        <taxon>Phanerochaetaceae</taxon>
        <taxon>Phanerochaete</taxon>
    </lineage>
</organism>
<dbReference type="EMBL" id="JH930472">
    <property type="protein sequence ID" value="EKM56028.1"/>
    <property type="molecule type" value="Genomic_DNA"/>
</dbReference>
<dbReference type="OrthoDB" id="195446at2759"/>
<dbReference type="KEGG" id="pco:PHACADRAFT_184741"/>
<dbReference type="AlphaFoldDB" id="K5VWU3"/>
<evidence type="ECO:0000313" key="1">
    <source>
        <dbReference type="EMBL" id="EKM56028.1"/>
    </source>
</evidence>
<dbReference type="Proteomes" id="UP000008370">
    <property type="component" value="Unassembled WGS sequence"/>
</dbReference>
<dbReference type="RefSeq" id="XP_007396329.1">
    <property type="nucleotide sequence ID" value="XM_007396267.1"/>
</dbReference>